<dbReference type="PANTHER" id="PTHR14948">
    <property type="entry name" value="NG5"/>
    <property type="match status" value="1"/>
</dbReference>
<proteinExistence type="inferred from homology"/>
<evidence type="ECO:0000256" key="3">
    <source>
        <dbReference type="ARBA" id="ARBA00022692"/>
    </source>
</evidence>
<evidence type="ECO:0000313" key="8">
    <source>
        <dbReference type="Proteomes" id="UP000002852"/>
    </source>
</evidence>
<name>M4A3D8_XIPMA</name>
<reference evidence="7" key="4">
    <citation type="submission" date="2025-09" db="UniProtKB">
        <authorList>
            <consortium name="Ensembl"/>
        </authorList>
    </citation>
    <scope>IDENTIFICATION</scope>
    <source>
        <strain evidence="7">JP 163 A</strain>
    </source>
</reference>
<reference evidence="8" key="2">
    <citation type="journal article" date="2013" name="Nat. Genet.">
        <title>The genome of the platyfish, Xiphophorus maculatus, provides insights into evolutionary adaptation and several complex traits.</title>
        <authorList>
            <person name="Schartl M."/>
            <person name="Walter R.B."/>
            <person name="Shen Y."/>
            <person name="Garcia T."/>
            <person name="Catchen J."/>
            <person name="Amores A."/>
            <person name="Braasch I."/>
            <person name="Chalopin D."/>
            <person name="Volff J.N."/>
            <person name="Lesch K.P."/>
            <person name="Bisazza A."/>
            <person name="Minx P."/>
            <person name="Hillier L."/>
            <person name="Wilson R.K."/>
            <person name="Fuerstenberg S."/>
            <person name="Boore J."/>
            <person name="Searle S."/>
            <person name="Postlethwait J.H."/>
            <person name="Warren W.C."/>
        </authorList>
    </citation>
    <scope>NUCLEOTIDE SEQUENCE [LARGE SCALE GENOMIC DNA]</scope>
    <source>
        <strain evidence="8">JP 163 A</strain>
    </source>
</reference>
<keyword evidence="8" id="KW-1185">Reference proteome</keyword>
<organism evidence="7 8">
    <name type="scientific">Xiphophorus maculatus</name>
    <name type="common">Southern platyfish</name>
    <name type="synonym">Platypoecilus maculatus</name>
    <dbReference type="NCBI Taxonomy" id="8083"/>
    <lineage>
        <taxon>Eukaryota</taxon>
        <taxon>Metazoa</taxon>
        <taxon>Chordata</taxon>
        <taxon>Craniata</taxon>
        <taxon>Vertebrata</taxon>
        <taxon>Euteleostomi</taxon>
        <taxon>Actinopterygii</taxon>
        <taxon>Neopterygii</taxon>
        <taxon>Teleostei</taxon>
        <taxon>Neoteleostei</taxon>
        <taxon>Acanthomorphata</taxon>
        <taxon>Ovalentaria</taxon>
        <taxon>Atherinomorphae</taxon>
        <taxon>Cyprinodontiformes</taxon>
        <taxon>Poeciliidae</taxon>
        <taxon>Poeciliinae</taxon>
        <taxon>Xiphophorus</taxon>
    </lineage>
</organism>
<accession>M4A3D8</accession>
<keyword evidence="4 6" id="KW-1133">Transmembrane helix</keyword>
<feature type="transmembrane region" description="Helical" evidence="6">
    <location>
        <begin position="66"/>
        <end position="89"/>
    </location>
</feature>
<reference evidence="8" key="1">
    <citation type="submission" date="2012-01" db="EMBL/GenBank/DDBJ databases">
        <authorList>
            <person name="Walter R."/>
            <person name="Schartl M."/>
            <person name="Warren W."/>
        </authorList>
    </citation>
    <scope>NUCLEOTIDE SEQUENCE [LARGE SCALE GENOMIC DNA]</scope>
    <source>
        <strain evidence="8">JP 163 A</strain>
    </source>
</reference>
<keyword evidence="3 6" id="KW-0812">Transmembrane</keyword>
<sequence length="95" mass="10298">METGQTLRAPSANSTSVAPTYRGWSIFNIICCCWPLGACALYYSGKVKTANEAGDTVAAQDASKTAMTLNIIALICGLILIPIVLYYQFQNLKHH</sequence>
<dbReference type="GeneTree" id="ENSGT01030000234792"/>
<dbReference type="Ensembl" id="ENSXMAT00000008996.2">
    <property type="protein sequence ID" value="ENSXMAP00000008982.2"/>
    <property type="gene ID" value="ENSXMAG00000008965.2"/>
</dbReference>
<evidence type="ECO:0000256" key="5">
    <source>
        <dbReference type="ARBA" id="ARBA00023136"/>
    </source>
</evidence>
<dbReference type="Proteomes" id="UP000002852">
    <property type="component" value="Unassembled WGS sequence"/>
</dbReference>
<evidence type="ECO:0000256" key="6">
    <source>
        <dbReference type="SAM" id="Phobius"/>
    </source>
</evidence>
<comment type="similarity">
    <text evidence="2">Belongs to the CD225/Dispanin family.</text>
</comment>
<comment type="subcellular location">
    <subcellularLocation>
        <location evidence="1">Membrane</location>
    </subcellularLocation>
</comment>
<dbReference type="HOGENOM" id="CLU_140587_4_1_1"/>
<dbReference type="Pfam" id="PF04505">
    <property type="entry name" value="CD225"/>
    <property type="match status" value="1"/>
</dbReference>
<evidence type="ECO:0000256" key="1">
    <source>
        <dbReference type="ARBA" id="ARBA00004370"/>
    </source>
</evidence>
<dbReference type="OMA" id="ICNTICC"/>
<dbReference type="InterPro" id="IPR051423">
    <property type="entry name" value="CD225/Dispanin"/>
</dbReference>
<keyword evidence="5 6" id="KW-0472">Membrane</keyword>
<dbReference type="GO" id="GO:0016020">
    <property type="term" value="C:membrane"/>
    <property type="evidence" value="ECO:0007669"/>
    <property type="project" value="UniProtKB-SubCell"/>
</dbReference>
<evidence type="ECO:0000256" key="4">
    <source>
        <dbReference type="ARBA" id="ARBA00022989"/>
    </source>
</evidence>
<dbReference type="InParanoid" id="M4A3D8"/>
<dbReference type="InterPro" id="IPR007593">
    <property type="entry name" value="CD225/Dispanin_fam"/>
</dbReference>
<evidence type="ECO:0000313" key="7">
    <source>
        <dbReference type="Ensembl" id="ENSXMAP00000008982.2"/>
    </source>
</evidence>
<reference evidence="7" key="3">
    <citation type="submission" date="2025-08" db="UniProtKB">
        <authorList>
            <consortium name="Ensembl"/>
        </authorList>
    </citation>
    <scope>IDENTIFICATION</scope>
    <source>
        <strain evidence="7">JP 163 A</strain>
    </source>
</reference>
<evidence type="ECO:0000256" key="2">
    <source>
        <dbReference type="ARBA" id="ARBA00006843"/>
    </source>
</evidence>
<feature type="transmembrane region" description="Helical" evidence="6">
    <location>
        <begin position="24"/>
        <end position="45"/>
    </location>
</feature>
<dbReference type="PANTHER" id="PTHR14948:SF46">
    <property type="entry name" value="DISPANIN SUBFAMILY A MEMBER 2B-LIKE-RELATED"/>
    <property type="match status" value="1"/>
</dbReference>
<dbReference type="AlphaFoldDB" id="M4A3D8"/>
<protein>
    <submittedName>
        <fullName evidence="7">Uncharacterized protein</fullName>
    </submittedName>
</protein>